<keyword evidence="4 7" id="KW-0028">Amino-acid biosynthesis</keyword>
<keyword evidence="4 7" id="KW-0641">Proline biosynthesis</keyword>
<keyword evidence="11" id="KW-1185">Reference proteome</keyword>
<evidence type="ECO:0000256" key="7">
    <source>
        <dbReference type="RuleBase" id="RU003903"/>
    </source>
</evidence>
<evidence type="ECO:0000259" key="9">
    <source>
        <dbReference type="Pfam" id="PF14748"/>
    </source>
</evidence>
<comment type="subcellular location">
    <subcellularLocation>
        <location evidence="4">Cytoplasm</location>
    </subcellularLocation>
</comment>
<evidence type="ECO:0000259" key="8">
    <source>
        <dbReference type="Pfam" id="PF03807"/>
    </source>
</evidence>
<dbReference type="Gene3D" id="1.10.3730.10">
    <property type="entry name" value="ProC C-terminal domain-like"/>
    <property type="match status" value="1"/>
</dbReference>
<keyword evidence="2 4" id="KW-0521">NADP</keyword>
<evidence type="ECO:0000256" key="2">
    <source>
        <dbReference type="ARBA" id="ARBA00022857"/>
    </source>
</evidence>
<keyword evidence="3 4" id="KW-0560">Oxidoreductase</keyword>
<feature type="binding site" evidence="6">
    <location>
        <begin position="10"/>
        <end position="15"/>
    </location>
    <ligand>
        <name>NADP(+)</name>
        <dbReference type="ChEBI" id="CHEBI:58349"/>
    </ligand>
</feature>
<protein>
    <recommendedName>
        <fullName evidence="4 5">Pyrroline-5-carboxylate reductase</fullName>
        <shortName evidence="4">P5C reductase</shortName>
        <shortName evidence="4">P5CR</shortName>
        <ecNumber evidence="4 5">1.5.1.2</ecNumber>
    </recommendedName>
    <alternativeName>
        <fullName evidence="4">PCA reductase</fullName>
    </alternativeName>
</protein>
<dbReference type="PANTHER" id="PTHR11645:SF0">
    <property type="entry name" value="PYRROLINE-5-CARBOXYLATE REDUCTASE 3"/>
    <property type="match status" value="1"/>
</dbReference>
<feature type="domain" description="Pyrroline-5-carboxylate reductase dimerisation" evidence="9">
    <location>
        <begin position="167"/>
        <end position="271"/>
    </location>
</feature>
<evidence type="ECO:0000256" key="3">
    <source>
        <dbReference type="ARBA" id="ARBA00023002"/>
    </source>
</evidence>
<comment type="similarity">
    <text evidence="1 4 7">Belongs to the pyrroline-5-carboxylate reductase family.</text>
</comment>
<dbReference type="EC" id="1.5.1.2" evidence="4 5"/>
<dbReference type="AlphaFoldDB" id="A0A918MWC4"/>
<dbReference type="GO" id="GO:0055129">
    <property type="term" value="P:L-proline biosynthetic process"/>
    <property type="evidence" value="ECO:0007669"/>
    <property type="project" value="UniProtKB-UniRule"/>
</dbReference>
<evidence type="ECO:0000256" key="6">
    <source>
        <dbReference type="PIRSR" id="PIRSR000193-1"/>
    </source>
</evidence>
<dbReference type="PROSITE" id="PS00521">
    <property type="entry name" value="P5CR"/>
    <property type="match status" value="1"/>
</dbReference>
<dbReference type="SUPFAM" id="SSF51735">
    <property type="entry name" value="NAD(P)-binding Rossmann-fold domains"/>
    <property type="match status" value="1"/>
</dbReference>
<organism evidence="10 11">
    <name type="scientific">Advenella faeciporci</name>
    <dbReference type="NCBI Taxonomy" id="797535"/>
    <lineage>
        <taxon>Bacteria</taxon>
        <taxon>Pseudomonadati</taxon>
        <taxon>Pseudomonadota</taxon>
        <taxon>Betaproteobacteria</taxon>
        <taxon>Burkholderiales</taxon>
        <taxon>Alcaligenaceae</taxon>
    </lineage>
</organism>
<dbReference type="RefSeq" id="WP_189383900.1">
    <property type="nucleotide sequence ID" value="NZ_BAABFY010000057.1"/>
</dbReference>
<dbReference type="PANTHER" id="PTHR11645">
    <property type="entry name" value="PYRROLINE-5-CARBOXYLATE REDUCTASE"/>
    <property type="match status" value="1"/>
</dbReference>
<dbReference type="Pfam" id="PF03807">
    <property type="entry name" value="F420_oxidored"/>
    <property type="match status" value="1"/>
</dbReference>
<dbReference type="GO" id="GO:0004735">
    <property type="term" value="F:pyrroline-5-carboxylate reductase activity"/>
    <property type="evidence" value="ECO:0007669"/>
    <property type="project" value="UniProtKB-UniRule"/>
</dbReference>
<dbReference type="InterPro" id="IPR028939">
    <property type="entry name" value="P5C_Rdtase_cat_N"/>
</dbReference>
<feature type="domain" description="Pyrroline-5-carboxylate reductase catalytic N-terminal" evidence="8">
    <location>
        <begin position="6"/>
        <end position="99"/>
    </location>
</feature>
<dbReference type="Gene3D" id="3.40.50.720">
    <property type="entry name" value="NAD(P)-binding Rossmann-like Domain"/>
    <property type="match status" value="1"/>
</dbReference>
<dbReference type="PIRSF" id="PIRSF000193">
    <property type="entry name" value="Pyrrol-5-carb_rd"/>
    <property type="match status" value="1"/>
</dbReference>
<dbReference type="InterPro" id="IPR008927">
    <property type="entry name" value="6-PGluconate_DH-like_C_sf"/>
</dbReference>
<reference evidence="10" key="2">
    <citation type="submission" date="2020-09" db="EMBL/GenBank/DDBJ databases">
        <authorList>
            <person name="Sun Q."/>
            <person name="Kim S."/>
        </authorList>
    </citation>
    <scope>NUCLEOTIDE SEQUENCE</scope>
    <source>
        <strain evidence="10">KCTC 23732</strain>
    </source>
</reference>
<dbReference type="GO" id="GO:0005737">
    <property type="term" value="C:cytoplasm"/>
    <property type="evidence" value="ECO:0007669"/>
    <property type="project" value="UniProtKB-SubCell"/>
</dbReference>
<dbReference type="InterPro" id="IPR053790">
    <property type="entry name" value="P5CR-like_CS"/>
</dbReference>
<dbReference type="FunFam" id="1.10.3730.10:FF:000001">
    <property type="entry name" value="Pyrroline-5-carboxylate reductase"/>
    <property type="match status" value="1"/>
</dbReference>
<gene>
    <name evidence="4 10" type="primary">proC</name>
    <name evidence="10" type="ORF">GCM10011450_05370</name>
</gene>
<dbReference type="InterPro" id="IPR036291">
    <property type="entry name" value="NAD(P)-bd_dom_sf"/>
</dbReference>
<dbReference type="Pfam" id="PF14748">
    <property type="entry name" value="P5CR_dimer"/>
    <property type="match status" value="1"/>
</dbReference>
<dbReference type="SUPFAM" id="SSF48179">
    <property type="entry name" value="6-phosphogluconate dehydrogenase C-terminal domain-like"/>
    <property type="match status" value="1"/>
</dbReference>
<dbReference type="InterPro" id="IPR029036">
    <property type="entry name" value="P5CR_dimer"/>
</dbReference>
<dbReference type="HAMAP" id="MF_01925">
    <property type="entry name" value="P5C_reductase"/>
    <property type="match status" value="1"/>
</dbReference>
<comment type="caution">
    <text evidence="10">The sequence shown here is derived from an EMBL/GenBank/DDBJ whole genome shotgun (WGS) entry which is preliminary data.</text>
</comment>
<feature type="binding site" evidence="6">
    <location>
        <begin position="70"/>
        <end position="73"/>
    </location>
    <ligand>
        <name>NADP(+)</name>
        <dbReference type="ChEBI" id="CHEBI:58349"/>
    </ligand>
</feature>
<evidence type="ECO:0000256" key="5">
    <source>
        <dbReference type="NCBIfam" id="TIGR00112"/>
    </source>
</evidence>
<comment type="catalytic activity">
    <reaction evidence="4 7">
        <text>L-proline + NADP(+) = (S)-1-pyrroline-5-carboxylate + NADPH + 2 H(+)</text>
        <dbReference type="Rhea" id="RHEA:14109"/>
        <dbReference type="ChEBI" id="CHEBI:15378"/>
        <dbReference type="ChEBI" id="CHEBI:17388"/>
        <dbReference type="ChEBI" id="CHEBI:57783"/>
        <dbReference type="ChEBI" id="CHEBI:58349"/>
        <dbReference type="ChEBI" id="CHEBI:60039"/>
        <dbReference type="EC" id="1.5.1.2"/>
    </reaction>
</comment>
<name>A0A918MWC4_9BURK</name>
<dbReference type="InterPro" id="IPR000304">
    <property type="entry name" value="Pyrroline-COOH_reductase"/>
</dbReference>
<comment type="function">
    <text evidence="4">Catalyzes the reduction of 1-pyrroline-5-carboxylate (PCA) to L-proline.</text>
</comment>
<comment type="catalytic activity">
    <reaction evidence="4">
        <text>L-proline + NAD(+) = (S)-1-pyrroline-5-carboxylate + NADH + 2 H(+)</text>
        <dbReference type="Rhea" id="RHEA:14105"/>
        <dbReference type="ChEBI" id="CHEBI:15378"/>
        <dbReference type="ChEBI" id="CHEBI:17388"/>
        <dbReference type="ChEBI" id="CHEBI:57540"/>
        <dbReference type="ChEBI" id="CHEBI:57945"/>
        <dbReference type="ChEBI" id="CHEBI:60039"/>
        <dbReference type="EC" id="1.5.1.2"/>
    </reaction>
</comment>
<dbReference type="Proteomes" id="UP000608345">
    <property type="component" value="Unassembled WGS sequence"/>
</dbReference>
<evidence type="ECO:0000256" key="1">
    <source>
        <dbReference type="ARBA" id="ARBA00005525"/>
    </source>
</evidence>
<evidence type="ECO:0000313" key="11">
    <source>
        <dbReference type="Proteomes" id="UP000608345"/>
    </source>
</evidence>
<evidence type="ECO:0000256" key="4">
    <source>
        <dbReference type="HAMAP-Rule" id="MF_01925"/>
    </source>
</evidence>
<dbReference type="EMBL" id="BMYS01000002">
    <property type="protein sequence ID" value="GGW78402.1"/>
    <property type="molecule type" value="Genomic_DNA"/>
</dbReference>
<proteinExistence type="inferred from homology"/>
<reference evidence="10" key="1">
    <citation type="journal article" date="2014" name="Int. J. Syst. Evol. Microbiol.">
        <title>Complete genome sequence of Corynebacterium casei LMG S-19264T (=DSM 44701T), isolated from a smear-ripened cheese.</title>
        <authorList>
            <consortium name="US DOE Joint Genome Institute (JGI-PGF)"/>
            <person name="Walter F."/>
            <person name="Albersmeier A."/>
            <person name="Kalinowski J."/>
            <person name="Ruckert C."/>
        </authorList>
    </citation>
    <scope>NUCLEOTIDE SEQUENCE</scope>
    <source>
        <strain evidence="10">KCTC 23732</strain>
    </source>
</reference>
<accession>A0A918MWC4</accession>
<evidence type="ECO:0000313" key="10">
    <source>
        <dbReference type="EMBL" id="GGW78402.1"/>
    </source>
</evidence>
<sequence>MKQNTKIAFIGGGNMAMAMASGMIGTVCQAKDILVIDINTAGHERWLGKGVKASSQVTKELAQCNIWIYAVKPQNMHEAIESSKIHLRQGTLVISIAAGLNTQSLCGWLGSPAKPWPGLVRVMPNTPALIGKGVTGMYAMPSLDEKDVLLAEQIMSSIGSVVRVQEENLLDGVTALSGSGPAYVFLLIEALVDGARALGLDNNQAKKLAIETILGSAALAAVSDQEPATLRENVTSKGGTTAAALAVFEQHKFRETVKQAMQAASDRAVEMSRELGKS</sequence>
<comment type="pathway">
    <text evidence="4 7">Amino-acid biosynthesis; L-proline biosynthesis; L-proline from L-glutamate 5-semialdehyde: step 1/1.</text>
</comment>
<dbReference type="NCBIfam" id="TIGR00112">
    <property type="entry name" value="proC"/>
    <property type="match status" value="1"/>
</dbReference>
<keyword evidence="4" id="KW-0963">Cytoplasm</keyword>